<dbReference type="AlphaFoldDB" id="A0A0A8Z0Q3"/>
<name>A0A0A8Z0Q3_ARUDO</name>
<proteinExistence type="predicted"/>
<reference evidence="1" key="2">
    <citation type="journal article" date="2015" name="Data Brief">
        <title>Shoot transcriptome of the giant reed, Arundo donax.</title>
        <authorList>
            <person name="Barrero R.A."/>
            <person name="Guerrero F.D."/>
            <person name="Moolhuijzen P."/>
            <person name="Goolsby J.A."/>
            <person name="Tidwell J."/>
            <person name="Bellgard S.E."/>
            <person name="Bellgard M.I."/>
        </authorList>
    </citation>
    <scope>NUCLEOTIDE SEQUENCE</scope>
    <source>
        <tissue evidence="1">Shoot tissue taken approximately 20 cm above the soil surface</tissue>
    </source>
</reference>
<evidence type="ECO:0000313" key="1">
    <source>
        <dbReference type="EMBL" id="JAD32386.1"/>
    </source>
</evidence>
<organism evidence="1">
    <name type="scientific">Arundo donax</name>
    <name type="common">Giant reed</name>
    <name type="synonym">Donax arundinaceus</name>
    <dbReference type="NCBI Taxonomy" id="35708"/>
    <lineage>
        <taxon>Eukaryota</taxon>
        <taxon>Viridiplantae</taxon>
        <taxon>Streptophyta</taxon>
        <taxon>Embryophyta</taxon>
        <taxon>Tracheophyta</taxon>
        <taxon>Spermatophyta</taxon>
        <taxon>Magnoliopsida</taxon>
        <taxon>Liliopsida</taxon>
        <taxon>Poales</taxon>
        <taxon>Poaceae</taxon>
        <taxon>PACMAD clade</taxon>
        <taxon>Arundinoideae</taxon>
        <taxon>Arundineae</taxon>
        <taxon>Arundo</taxon>
    </lineage>
</organism>
<protein>
    <submittedName>
        <fullName evidence="1">Uncharacterized protein</fullName>
    </submittedName>
</protein>
<accession>A0A0A8Z0Q3</accession>
<sequence length="40" mass="4726">MFECLWPAVLGVYGYTLVQFCTKCNQRRPSKQVNRLIKSF</sequence>
<reference evidence="1" key="1">
    <citation type="submission" date="2014-09" db="EMBL/GenBank/DDBJ databases">
        <authorList>
            <person name="Magalhaes I.L.F."/>
            <person name="Oliveira U."/>
            <person name="Santos F.R."/>
            <person name="Vidigal T.H.D.A."/>
            <person name="Brescovit A.D."/>
            <person name="Santos A.J."/>
        </authorList>
    </citation>
    <scope>NUCLEOTIDE SEQUENCE</scope>
    <source>
        <tissue evidence="1">Shoot tissue taken approximately 20 cm above the soil surface</tissue>
    </source>
</reference>
<dbReference type="EMBL" id="GBRH01265509">
    <property type="protein sequence ID" value="JAD32386.1"/>
    <property type="molecule type" value="Transcribed_RNA"/>
</dbReference>